<dbReference type="SUPFAM" id="SSF47473">
    <property type="entry name" value="EF-hand"/>
    <property type="match status" value="1"/>
</dbReference>
<reference evidence="8" key="1">
    <citation type="submission" date="2021-02" db="EMBL/GenBank/DDBJ databases">
        <authorList>
            <person name="Dougan E. K."/>
            <person name="Rhodes N."/>
            <person name="Thang M."/>
            <person name="Chan C."/>
        </authorList>
    </citation>
    <scope>NUCLEOTIDE SEQUENCE</scope>
</reference>
<dbReference type="Gene3D" id="1.20.120.350">
    <property type="entry name" value="Voltage-gated potassium channels. Chain C"/>
    <property type="match status" value="1"/>
</dbReference>
<keyword evidence="3 6" id="KW-1133">Transmembrane helix</keyword>
<organism evidence="8 9">
    <name type="scientific">Polarella glacialis</name>
    <name type="common">Dinoflagellate</name>
    <dbReference type="NCBI Taxonomy" id="89957"/>
    <lineage>
        <taxon>Eukaryota</taxon>
        <taxon>Sar</taxon>
        <taxon>Alveolata</taxon>
        <taxon>Dinophyceae</taxon>
        <taxon>Suessiales</taxon>
        <taxon>Suessiaceae</taxon>
        <taxon>Polarella</taxon>
    </lineage>
</organism>
<dbReference type="OrthoDB" id="427950at2759"/>
<comment type="subcellular location">
    <subcellularLocation>
        <location evidence="1">Membrane</location>
        <topology evidence="1">Multi-pass membrane protein</topology>
    </subcellularLocation>
</comment>
<evidence type="ECO:0000259" key="7">
    <source>
        <dbReference type="Pfam" id="PF00520"/>
    </source>
</evidence>
<dbReference type="SUPFAM" id="SSF81324">
    <property type="entry name" value="Voltage-gated potassium channels"/>
    <property type="match status" value="1"/>
</dbReference>
<keyword evidence="9" id="KW-1185">Reference proteome</keyword>
<feature type="transmembrane region" description="Helical" evidence="6">
    <location>
        <begin position="300"/>
        <end position="323"/>
    </location>
</feature>
<dbReference type="InterPro" id="IPR043203">
    <property type="entry name" value="VGCC_Ca_Na"/>
</dbReference>
<dbReference type="EMBL" id="CAJNNV010015003">
    <property type="protein sequence ID" value="CAE8603066.1"/>
    <property type="molecule type" value="Genomic_DNA"/>
</dbReference>
<dbReference type="GO" id="GO:0005248">
    <property type="term" value="F:voltage-gated sodium channel activity"/>
    <property type="evidence" value="ECO:0007669"/>
    <property type="project" value="TreeGrafter"/>
</dbReference>
<keyword evidence="2 6" id="KW-0812">Transmembrane</keyword>
<evidence type="ECO:0000256" key="6">
    <source>
        <dbReference type="SAM" id="Phobius"/>
    </source>
</evidence>
<feature type="compositionally biased region" description="Basic and acidic residues" evidence="5">
    <location>
        <begin position="65"/>
        <end position="79"/>
    </location>
</feature>
<evidence type="ECO:0000256" key="3">
    <source>
        <dbReference type="ARBA" id="ARBA00022989"/>
    </source>
</evidence>
<feature type="transmembrane region" description="Helical" evidence="6">
    <location>
        <begin position="191"/>
        <end position="208"/>
    </location>
</feature>
<evidence type="ECO:0000256" key="2">
    <source>
        <dbReference type="ARBA" id="ARBA00022692"/>
    </source>
</evidence>
<evidence type="ECO:0000313" key="9">
    <source>
        <dbReference type="Proteomes" id="UP000654075"/>
    </source>
</evidence>
<gene>
    <name evidence="8" type="ORF">PGLA1383_LOCUS21286</name>
</gene>
<comment type="caution">
    <text evidence="8">The sequence shown here is derived from an EMBL/GenBank/DDBJ whole genome shotgun (WGS) entry which is preliminary data.</text>
</comment>
<feature type="transmembrane region" description="Helical" evidence="6">
    <location>
        <begin position="228"/>
        <end position="252"/>
    </location>
</feature>
<feature type="region of interest" description="Disordered" evidence="5">
    <location>
        <begin position="541"/>
        <end position="577"/>
    </location>
</feature>
<proteinExistence type="predicted"/>
<dbReference type="PANTHER" id="PTHR10037:SF62">
    <property type="entry name" value="SODIUM CHANNEL PROTEIN 60E"/>
    <property type="match status" value="1"/>
</dbReference>
<feature type="transmembrane region" description="Helical" evidence="6">
    <location>
        <begin position="151"/>
        <end position="171"/>
    </location>
</feature>
<keyword evidence="4 6" id="KW-0472">Membrane</keyword>
<name>A0A813EQT0_POLGL</name>
<accession>A0A813EQT0</accession>
<feature type="transmembrane region" description="Helical" evidence="6">
    <location>
        <begin position="378"/>
        <end position="402"/>
    </location>
</feature>
<dbReference type="Gene3D" id="1.10.238.10">
    <property type="entry name" value="EF-hand"/>
    <property type="match status" value="1"/>
</dbReference>
<dbReference type="Gene3D" id="1.10.287.70">
    <property type="match status" value="1"/>
</dbReference>
<dbReference type="InterPro" id="IPR011992">
    <property type="entry name" value="EF-hand-dom_pair"/>
</dbReference>
<sequence>MARFSSLDGDASSSLNARIAALILQDIDRLAEKHRREVHECLQGWLVKEQQSALKVELDMPTSELQREAEPFKPREDPPCKPIKGTTVAPQKPEGDPPTAEVSTLPSLDDVQAIVPSKSRQSIRTGSVIVSNQSELACLPSFTKSRFYESASVVLILLNALLIGVSCQLTANLAKQSADMNLPAPGEPPVLTVLGAVFNIIFLIDLILRWASVGFGEFFRGRDVSWNIFDVFIVLMGIIDVLLEIVSVMGGFKLSNGSLSSLRVLRVCRIVRIIKVIRVLRFFRELRIMISSILHSGKSLMWIFFVLGTLFFLFGISFTQATIEYLDRPEMWHDPGNAQLIEKYSSLGSSITTLYMSMSGGVSWGEAYFCLEVLPLQYSFLFLVYITGTIFAVLNVVTGVFVESATSFSRADAEALISDEMHQKIAYLDSMKDLFHEMDEENTGLLTWQSFQEHLASERVVSYLSALKLDVKDARKLFTVLDHHHRDAISLDEFMTGCYDVHGEASNLDAKIMQLQVDHVRHQLKKVVHMLIDLTEGQGSHQHHLSVRPAEEASVFPSGGSESQPSEDSESQPSVVQ</sequence>
<feature type="domain" description="Ion transport" evidence="7">
    <location>
        <begin position="146"/>
        <end position="405"/>
    </location>
</feature>
<feature type="region of interest" description="Disordered" evidence="5">
    <location>
        <begin position="62"/>
        <end position="103"/>
    </location>
</feature>
<dbReference type="Pfam" id="PF00520">
    <property type="entry name" value="Ion_trans"/>
    <property type="match status" value="1"/>
</dbReference>
<dbReference type="Proteomes" id="UP000654075">
    <property type="component" value="Unassembled WGS sequence"/>
</dbReference>
<evidence type="ECO:0000256" key="5">
    <source>
        <dbReference type="SAM" id="MobiDB-lite"/>
    </source>
</evidence>
<dbReference type="GO" id="GO:0001518">
    <property type="term" value="C:voltage-gated sodium channel complex"/>
    <property type="evidence" value="ECO:0007669"/>
    <property type="project" value="TreeGrafter"/>
</dbReference>
<dbReference type="InterPro" id="IPR027359">
    <property type="entry name" value="Volt_channel_dom_sf"/>
</dbReference>
<evidence type="ECO:0000256" key="4">
    <source>
        <dbReference type="ARBA" id="ARBA00023136"/>
    </source>
</evidence>
<dbReference type="InterPro" id="IPR005821">
    <property type="entry name" value="Ion_trans_dom"/>
</dbReference>
<evidence type="ECO:0000313" key="8">
    <source>
        <dbReference type="EMBL" id="CAE8603066.1"/>
    </source>
</evidence>
<dbReference type="PANTHER" id="PTHR10037">
    <property type="entry name" value="VOLTAGE-GATED CATION CHANNEL CALCIUM AND SODIUM"/>
    <property type="match status" value="1"/>
</dbReference>
<evidence type="ECO:0000256" key="1">
    <source>
        <dbReference type="ARBA" id="ARBA00004141"/>
    </source>
</evidence>
<dbReference type="OMA" id="REVHECL"/>
<protein>
    <recommendedName>
        <fullName evidence="7">Ion transport domain-containing protein</fullName>
    </recommendedName>
</protein>
<dbReference type="AlphaFoldDB" id="A0A813EQT0"/>